<dbReference type="Proteomes" id="UP000838686">
    <property type="component" value="Unassembled WGS sequence"/>
</dbReference>
<dbReference type="Pfam" id="PF14359">
    <property type="entry name" value="DUF4406"/>
    <property type="match status" value="1"/>
</dbReference>
<comment type="caution">
    <text evidence="1">The sequence shown here is derived from an EMBL/GenBank/DDBJ whole genome shotgun (WGS) entry which is preliminary data.</text>
</comment>
<name>A0ABN8FW11_9BACL</name>
<dbReference type="InterPro" id="IPR025518">
    <property type="entry name" value="DUF4406"/>
</dbReference>
<proteinExistence type="predicted"/>
<protein>
    <recommendedName>
        <fullName evidence="3">DUF4406 domain-containing protein</fullName>
    </recommendedName>
</protein>
<dbReference type="EMBL" id="CAKMMF010000001">
    <property type="protein sequence ID" value="CAH1190340.1"/>
    <property type="molecule type" value="Genomic_DNA"/>
</dbReference>
<reference evidence="1" key="1">
    <citation type="submission" date="2022-01" db="EMBL/GenBank/DDBJ databases">
        <authorList>
            <person name="Criscuolo A."/>
        </authorList>
    </citation>
    <scope>NUCLEOTIDE SEQUENCE</scope>
    <source>
        <strain evidence="1">CIP111893</strain>
    </source>
</reference>
<evidence type="ECO:0008006" key="3">
    <source>
        <dbReference type="Google" id="ProtNLM"/>
    </source>
</evidence>
<dbReference type="SUPFAM" id="SSF52309">
    <property type="entry name" value="N-(deoxy)ribosyltransferase-like"/>
    <property type="match status" value="1"/>
</dbReference>
<keyword evidence="2" id="KW-1185">Reference proteome</keyword>
<evidence type="ECO:0000313" key="2">
    <source>
        <dbReference type="Proteomes" id="UP000838686"/>
    </source>
</evidence>
<sequence length="108" mass="12030">MSNIMSVVKVVYISGPMTGFEDLNFPAFFDAEDNLRALGYEIINPARIDQPDKSWVACMKRDIVEMMAADTVVTLPGWEKSKGAQIEVELAKRLGMQVYELGIITQTA</sequence>
<organism evidence="1 2">
    <name type="scientific">Paenibacillus plantiphilus</name>
    <dbReference type="NCBI Taxonomy" id="2905650"/>
    <lineage>
        <taxon>Bacteria</taxon>
        <taxon>Bacillati</taxon>
        <taxon>Bacillota</taxon>
        <taxon>Bacilli</taxon>
        <taxon>Bacillales</taxon>
        <taxon>Paenibacillaceae</taxon>
        <taxon>Paenibacillus</taxon>
    </lineage>
</organism>
<dbReference type="RefSeq" id="WP_236338492.1">
    <property type="nucleotide sequence ID" value="NZ_CAKMMF010000001.1"/>
</dbReference>
<gene>
    <name evidence="1" type="ORF">PAECIP111893_00283</name>
</gene>
<accession>A0ABN8FW11</accession>
<dbReference type="Gene3D" id="3.40.50.10400">
    <property type="entry name" value="Hypothetical protein PA1492"/>
    <property type="match status" value="1"/>
</dbReference>
<evidence type="ECO:0000313" key="1">
    <source>
        <dbReference type="EMBL" id="CAH1190340.1"/>
    </source>
</evidence>